<keyword evidence="2" id="KW-1185">Reference proteome</keyword>
<reference evidence="2" key="2">
    <citation type="submission" date="2015-01" db="EMBL/GenBank/DDBJ databases">
        <title>Evolutionary Origins and Diversification of the Mycorrhizal Mutualists.</title>
        <authorList>
            <consortium name="DOE Joint Genome Institute"/>
            <consortium name="Mycorrhizal Genomics Consortium"/>
            <person name="Kohler A."/>
            <person name="Kuo A."/>
            <person name="Nagy L.G."/>
            <person name="Floudas D."/>
            <person name="Copeland A."/>
            <person name="Barry K.W."/>
            <person name="Cichocki N."/>
            <person name="Veneault-Fourrey C."/>
            <person name="LaButti K."/>
            <person name="Lindquist E.A."/>
            <person name="Lipzen A."/>
            <person name="Lundell T."/>
            <person name="Morin E."/>
            <person name="Murat C."/>
            <person name="Riley R."/>
            <person name="Ohm R."/>
            <person name="Sun H."/>
            <person name="Tunlid A."/>
            <person name="Henrissat B."/>
            <person name="Grigoriev I.V."/>
            <person name="Hibbett D.S."/>
            <person name="Martin F."/>
        </authorList>
    </citation>
    <scope>NUCLEOTIDE SEQUENCE [LARGE SCALE GENOMIC DNA]</scope>
    <source>
        <strain evidence="2">Zn</strain>
    </source>
</reference>
<evidence type="ECO:0000313" key="2">
    <source>
        <dbReference type="Proteomes" id="UP000054321"/>
    </source>
</evidence>
<reference evidence="1 2" key="1">
    <citation type="submission" date="2014-04" db="EMBL/GenBank/DDBJ databases">
        <authorList>
            <consortium name="DOE Joint Genome Institute"/>
            <person name="Kuo A."/>
            <person name="Martino E."/>
            <person name="Perotto S."/>
            <person name="Kohler A."/>
            <person name="Nagy L.G."/>
            <person name="Floudas D."/>
            <person name="Copeland A."/>
            <person name="Barry K.W."/>
            <person name="Cichocki N."/>
            <person name="Veneault-Fourrey C."/>
            <person name="LaButti K."/>
            <person name="Lindquist E.A."/>
            <person name="Lipzen A."/>
            <person name="Lundell T."/>
            <person name="Morin E."/>
            <person name="Murat C."/>
            <person name="Sun H."/>
            <person name="Tunlid A."/>
            <person name="Henrissat B."/>
            <person name="Grigoriev I.V."/>
            <person name="Hibbett D.S."/>
            <person name="Martin F."/>
            <person name="Nordberg H.P."/>
            <person name="Cantor M.N."/>
            <person name="Hua S.X."/>
        </authorList>
    </citation>
    <scope>NUCLEOTIDE SEQUENCE [LARGE SCALE GENOMIC DNA]</scope>
    <source>
        <strain evidence="1 2">Zn</strain>
    </source>
</reference>
<protein>
    <recommendedName>
        <fullName evidence="3">DUF1214 domain-containing protein</fullName>
    </recommendedName>
</protein>
<dbReference type="InParanoid" id="A0A0C3CMZ4"/>
<organism evidence="1 2">
    <name type="scientific">Oidiodendron maius (strain Zn)</name>
    <dbReference type="NCBI Taxonomy" id="913774"/>
    <lineage>
        <taxon>Eukaryota</taxon>
        <taxon>Fungi</taxon>
        <taxon>Dikarya</taxon>
        <taxon>Ascomycota</taxon>
        <taxon>Pezizomycotina</taxon>
        <taxon>Leotiomycetes</taxon>
        <taxon>Leotiomycetes incertae sedis</taxon>
        <taxon>Myxotrichaceae</taxon>
        <taxon>Oidiodendron</taxon>
    </lineage>
</organism>
<proteinExistence type="predicted"/>
<dbReference type="HOGENOM" id="CLU_1938772_0_0_1"/>
<name>A0A0C3CMZ4_OIDMZ</name>
<sequence length="130" mass="14704">MRSEILLLWPQPGTARPSTNASSAVNLGTGQISLNSQQAMAKINGTYMFVVSLTDPGVYNWLDTSGLREGTFMLFQLISVLPSETRYVTPEERKEQLGERATGYALRVWFGYLSMLDTHRWHDEEHIPIL</sequence>
<evidence type="ECO:0000313" key="1">
    <source>
        <dbReference type="EMBL" id="KIN00384.1"/>
    </source>
</evidence>
<dbReference type="EMBL" id="KN832877">
    <property type="protein sequence ID" value="KIN00384.1"/>
    <property type="molecule type" value="Genomic_DNA"/>
</dbReference>
<accession>A0A0C3CMZ4</accession>
<gene>
    <name evidence="1" type="ORF">OIDMADRAFT_29499</name>
</gene>
<dbReference type="OrthoDB" id="3431965at2759"/>
<dbReference type="Proteomes" id="UP000054321">
    <property type="component" value="Unassembled WGS sequence"/>
</dbReference>
<dbReference type="AlphaFoldDB" id="A0A0C3CMZ4"/>
<evidence type="ECO:0008006" key="3">
    <source>
        <dbReference type="Google" id="ProtNLM"/>
    </source>
</evidence>